<gene>
    <name evidence="1" type="ORF">GND95_02100</name>
</gene>
<dbReference type="OrthoDB" id="2087966at2"/>
<dbReference type="EMBL" id="WSLF01000001">
    <property type="protein sequence ID" value="KAE9637246.1"/>
    <property type="molecule type" value="Genomic_DNA"/>
</dbReference>
<reference evidence="1 2" key="1">
    <citation type="submission" date="2019-12" db="EMBL/GenBank/DDBJ databases">
        <title>Defluviitalea raffinosedens, isolated from a biogas fermenter, genome sequencing and characterization.</title>
        <authorList>
            <person name="Rettenmaier R."/>
            <person name="Schneider M."/>
            <person name="Neuhaus K."/>
            <person name="Liebl W."/>
            <person name="Zverlov V."/>
        </authorList>
    </citation>
    <scope>NUCLEOTIDE SEQUENCE [LARGE SCALE GENOMIC DNA]</scope>
    <source>
        <strain evidence="1 2">249c-K6</strain>
    </source>
</reference>
<dbReference type="RefSeq" id="WP_158739156.1">
    <property type="nucleotide sequence ID" value="NZ_WSLF01000001.1"/>
</dbReference>
<evidence type="ECO:0000313" key="2">
    <source>
        <dbReference type="Proteomes" id="UP000483018"/>
    </source>
</evidence>
<keyword evidence="2" id="KW-1185">Reference proteome</keyword>
<comment type="caution">
    <text evidence="1">The sequence shown here is derived from an EMBL/GenBank/DDBJ whole genome shotgun (WGS) entry which is preliminary data.</text>
</comment>
<name>A0A7C8LUW3_9FIRM</name>
<accession>A0A7C8LUW3</accession>
<proteinExistence type="predicted"/>
<dbReference type="Proteomes" id="UP000483018">
    <property type="component" value="Unassembled WGS sequence"/>
</dbReference>
<dbReference type="PROSITE" id="PS51257">
    <property type="entry name" value="PROKAR_LIPOPROTEIN"/>
    <property type="match status" value="1"/>
</dbReference>
<protein>
    <submittedName>
        <fullName evidence="1">Uncharacterized protein</fullName>
    </submittedName>
</protein>
<organism evidence="1 2">
    <name type="scientific">Defluviitalea raffinosedens</name>
    <dbReference type="NCBI Taxonomy" id="1450156"/>
    <lineage>
        <taxon>Bacteria</taxon>
        <taxon>Bacillati</taxon>
        <taxon>Bacillota</taxon>
        <taxon>Clostridia</taxon>
        <taxon>Lachnospirales</taxon>
        <taxon>Defluviitaleaceae</taxon>
        <taxon>Defluviitalea</taxon>
    </lineage>
</organism>
<evidence type="ECO:0000313" key="1">
    <source>
        <dbReference type="EMBL" id="KAE9637246.1"/>
    </source>
</evidence>
<dbReference type="AlphaFoldDB" id="A0A7C8LUW3"/>
<sequence length="426" mass="50355">MKRTVKLWVSVILMMALFAGCSVLGTSSREISNIMNSESTEEENNEENFLADYGNEFDLLKNELIKFFRQFFSVSEEEILVLNAYPKKLNDEYWNEYALIKEYVFKLLKGYMAPELEEKFENQFLTTNIHFPRFIEVNGKVIIKYLDIEDVNYEIIEEDKPRYTLLTDVIVKGEVISKEKFIQLYNYNAEKNYYTRKENKSILEESDQDEIKVKCAYILELVNKDEKVSLMSLKENGEIYISEENRRNILNNDFLQRVPYLESPQVSDEALIKLFFNQFMNQDKDSYQYFQYAYDTGYNMFEQMLSDLDLKDYVMLEKGKYKEQFPKTTIPAKDDIISISMNKEDIKVSVHPDTSRKIRKYFADFPAKVRLSDYTNSDIIYRYLVVIEDQGEQGAKIKGIQYLFMDSNTSFIEIKSNENAENAEEN</sequence>